<evidence type="ECO:0000256" key="1">
    <source>
        <dbReference type="ARBA" id="ARBA00001933"/>
    </source>
</evidence>
<dbReference type="EMBL" id="FQUH01000032">
    <property type="protein sequence ID" value="SHG14842.1"/>
    <property type="molecule type" value="Genomic_DNA"/>
</dbReference>
<evidence type="ECO:0000256" key="3">
    <source>
        <dbReference type="ARBA" id="ARBA00012681"/>
    </source>
</evidence>
<comment type="cofactor">
    <cofactor evidence="1">
        <name>pyridoxal 5'-phosphate</name>
        <dbReference type="ChEBI" id="CHEBI:597326"/>
    </cofactor>
</comment>
<dbReference type="PANTHER" id="PTHR10314">
    <property type="entry name" value="CYSTATHIONINE BETA-SYNTHASE"/>
    <property type="match status" value="1"/>
</dbReference>
<dbReference type="InterPro" id="IPR001926">
    <property type="entry name" value="TrpB-like_PALP"/>
</dbReference>
<dbReference type="EC" id="2.5.1.47" evidence="3"/>
<comment type="catalytic activity">
    <reaction evidence="5">
        <text>O-acetyl-L-serine + hydrogen sulfide = L-cysteine + acetate</text>
        <dbReference type="Rhea" id="RHEA:14829"/>
        <dbReference type="ChEBI" id="CHEBI:29919"/>
        <dbReference type="ChEBI" id="CHEBI:30089"/>
        <dbReference type="ChEBI" id="CHEBI:35235"/>
        <dbReference type="ChEBI" id="CHEBI:58340"/>
        <dbReference type="EC" id="2.5.1.47"/>
    </reaction>
</comment>
<comment type="pathway">
    <text evidence="2">Amino-acid biosynthesis; L-cysteine biosynthesis; L-cysteine from L-serine: step 2/2.</text>
</comment>
<dbReference type="Pfam" id="PF00291">
    <property type="entry name" value="PALP"/>
    <property type="match status" value="1"/>
</dbReference>
<keyword evidence="8" id="KW-1185">Reference proteome</keyword>
<dbReference type="CDD" id="cd01561">
    <property type="entry name" value="CBS_like"/>
    <property type="match status" value="1"/>
</dbReference>
<keyword evidence="4" id="KW-0663">Pyridoxal phosphate</keyword>
<evidence type="ECO:0000256" key="2">
    <source>
        <dbReference type="ARBA" id="ARBA00004962"/>
    </source>
</evidence>
<protein>
    <recommendedName>
        <fullName evidence="3">cysteine synthase</fullName>
        <ecNumber evidence="3">2.5.1.47</ecNumber>
    </recommendedName>
</protein>
<proteinExistence type="predicted"/>
<dbReference type="Gene3D" id="3.40.50.1100">
    <property type="match status" value="2"/>
</dbReference>
<evidence type="ECO:0000256" key="4">
    <source>
        <dbReference type="ARBA" id="ARBA00022898"/>
    </source>
</evidence>
<name>A0A1M5HG90_VIBGA</name>
<dbReference type="InterPro" id="IPR050214">
    <property type="entry name" value="Cys_Synth/Cystath_Beta-Synth"/>
</dbReference>
<evidence type="ECO:0000256" key="5">
    <source>
        <dbReference type="ARBA" id="ARBA00047931"/>
    </source>
</evidence>
<evidence type="ECO:0000313" key="7">
    <source>
        <dbReference type="EMBL" id="SHG14842.1"/>
    </source>
</evidence>
<gene>
    <name evidence="7" type="ORF">SAMN02745781_04090</name>
</gene>
<reference evidence="8" key="1">
    <citation type="submission" date="2016-11" db="EMBL/GenBank/DDBJ databases">
        <authorList>
            <person name="Varghese N."/>
            <person name="Submissions S."/>
        </authorList>
    </citation>
    <scope>NUCLEOTIDE SEQUENCE [LARGE SCALE GENOMIC DNA]</scope>
    <source>
        <strain evidence="8">DSM 21264</strain>
    </source>
</reference>
<organism evidence="7 8">
    <name type="scientific">Vibrio gazogenes DSM 21264 = NBRC 103151</name>
    <dbReference type="NCBI Taxonomy" id="1123492"/>
    <lineage>
        <taxon>Bacteria</taxon>
        <taxon>Pseudomonadati</taxon>
        <taxon>Pseudomonadota</taxon>
        <taxon>Gammaproteobacteria</taxon>
        <taxon>Vibrionales</taxon>
        <taxon>Vibrionaceae</taxon>
        <taxon>Vibrio</taxon>
    </lineage>
</organism>
<accession>A0A1M5HG90</accession>
<sequence>MTTHTICSVTDLIGHTPLFSLQHPLIPANKKLLLKLEQFNPNFSVKDRTALGLIQTAMNSGKLHPGGTVIESTSGNLGKSLAMLSASMGFRLIVVVDPKVSHNSLNWFKSYGAEVEVVSTPDVNGGYQKARIDRVKALLEKYPGAYWTNQYDNPDNPNYHEMITSQEFINIPVDMMLGSVSTGGHFGGIVKGVKKVHPKTLSMACDVAGSAIFGEPFHPYLLNGLGLSWKAQNTDLAIFDFLNNVSDQDAISLCRLLARDIGLLLGGSSGVVIFSALVALRLPEINSVLAITPDSGINYLEQFYDDDWLVEKGVIPLSKEQLEIRLSCNADKFYEEMIIHDEI</sequence>
<feature type="domain" description="Tryptophan synthase beta chain-like PALP" evidence="6">
    <location>
        <begin position="9"/>
        <end position="291"/>
    </location>
</feature>
<dbReference type="Proteomes" id="UP000184159">
    <property type="component" value="Unassembled WGS sequence"/>
</dbReference>
<dbReference type="RefSeq" id="WP_072963551.1">
    <property type="nucleotide sequence ID" value="NZ_FQUH01000032.1"/>
</dbReference>
<dbReference type="AlphaFoldDB" id="A0A1M5HG90"/>
<dbReference type="InterPro" id="IPR036052">
    <property type="entry name" value="TrpB-like_PALP_sf"/>
</dbReference>
<dbReference type="SUPFAM" id="SSF53686">
    <property type="entry name" value="Tryptophan synthase beta subunit-like PLP-dependent enzymes"/>
    <property type="match status" value="1"/>
</dbReference>
<evidence type="ECO:0000313" key="8">
    <source>
        <dbReference type="Proteomes" id="UP000184159"/>
    </source>
</evidence>
<dbReference type="GO" id="GO:0004124">
    <property type="term" value="F:cysteine synthase activity"/>
    <property type="evidence" value="ECO:0007669"/>
    <property type="project" value="UniProtKB-EC"/>
</dbReference>
<evidence type="ECO:0000259" key="6">
    <source>
        <dbReference type="Pfam" id="PF00291"/>
    </source>
</evidence>